<dbReference type="PANTHER" id="PTHR30273">
    <property type="entry name" value="PERIPLASMIC SIGNAL SENSOR AND SIGMA FACTOR ACTIVATOR FECR-RELATED"/>
    <property type="match status" value="1"/>
</dbReference>
<dbReference type="RefSeq" id="WP_183413356.1">
    <property type="nucleotide sequence ID" value="NZ_JACHYB010000001.1"/>
</dbReference>
<evidence type="ECO:0000259" key="2">
    <source>
        <dbReference type="Pfam" id="PF04773"/>
    </source>
</evidence>
<name>A0A7W5H2C5_9PORP</name>
<evidence type="ECO:0000313" key="4">
    <source>
        <dbReference type="Proteomes" id="UP000544222"/>
    </source>
</evidence>
<evidence type="ECO:0000256" key="1">
    <source>
        <dbReference type="SAM" id="Phobius"/>
    </source>
</evidence>
<dbReference type="EMBL" id="JACHYB010000001">
    <property type="protein sequence ID" value="MBB3187610.1"/>
    <property type="molecule type" value="Genomic_DNA"/>
</dbReference>
<dbReference type="Proteomes" id="UP000544222">
    <property type="component" value="Unassembled WGS sequence"/>
</dbReference>
<protein>
    <submittedName>
        <fullName evidence="3">Ferric-dicitrate binding protein FerR (Iron transport regulator)</fullName>
    </submittedName>
</protein>
<feature type="transmembrane region" description="Helical" evidence="1">
    <location>
        <begin position="49"/>
        <end position="67"/>
    </location>
</feature>
<dbReference type="AlphaFoldDB" id="A0A7W5H2C5"/>
<sequence>MMTSSKHKNQIPDTDAAWHLLHDRLHRDGLLEEQAVVVSYARRYIALRWVAAAFIALCIGTFFLIYLTHRSGSVPLLAVQNGETEGVLVKTLEDGSTVYLGKNALLHYPSHFGTQKREVSLTGNAVFDIARNPAKPFVIETQNVQVEVLGTAFNLDAASNGQFRLTVLRGKVKVSDRKNGETVFVTAGECVNEQGSRFYKTFNQDPLLFSRFTSNLRFKDEPLVNVIRVINQISNHPVVLEDTSMQDEKLNVHFYNNNVESMTRVICLALHLQREFRQDTIFLRQ</sequence>
<dbReference type="InterPro" id="IPR006860">
    <property type="entry name" value="FecR"/>
</dbReference>
<organism evidence="3 4">
    <name type="scientific">Microbacter margulisiae</name>
    <dbReference type="NCBI Taxonomy" id="1350067"/>
    <lineage>
        <taxon>Bacteria</taxon>
        <taxon>Pseudomonadati</taxon>
        <taxon>Bacteroidota</taxon>
        <taxon>Bacteroidia</taxon>
        <taxon>Bacteroidales</taxon>
        <taxon>Porphyromonadaceae</taxon>
        <taxon>Microbacter</taxon>
    </lineage>
</organism>
<gene>
    <name evidence="3" type="ORF">FHX64_001773</name>
</gene>
<dbReference type="PANTHER" id="PTHR30273:SF2">
    <property type="entry name" value="PROTEIN FECR"/>
    <property type="match status" value="1"/>
</dbReference>
<comment type="caution">
    <text evidence="3">The sequence shown here is derived from an EMBL/GenBank/DDBJ whole genome shotgun (WGS) entry which is preliminary data.</text>
</comment>
<dbReference type="GO" id="GO:0016989">
    <property type="term" value="F:sigma factor antagonist activity"/>
    <property type="evidence" value="ECO:0007669"/>
    <property type="project" value="TreeGrafter"/>
</dbReference>
<keyword evidence="1" id="KW-1133">Transmembrane helix</keyword>
<keyword evidence="1" id="KW-0472">Membrane</keyword>
<reference evidence="3 4" key="1">
    <citation type="submission" date="2020-08" db="EMBL/GenBank/DDBJ databases">
        <title>Genomic Encyclopedia of Type Strains, Phase IV (KMG-IV): sequencing the most valuable type-strain genomes for metagenomic binning, comparative biology and taxonomic classification.</title>
        <authorList>
            <person name="Goeker M."/>
        </authorList>
    </citation>
    <scope>NUCLEOTIDE SEQUENCE [LARGE SCALE GENOMIC DNA]</scope>
    <source>
        <strain evidence="3 4">DSM 27471</strain>
    </source>
</reference>
<keyword evidence="4" id="KW-1185">Reference proteome</keyword>
<dbReference type="InterPro" id="IPR012373">
    <property type="entry name" value="Ferrdict_sens_TM"/>
</dbReference>
<feature type="domain" description="FecR protein" evidence="2">
    <location>
        <begin position="91"/>
        <end position="173"/>
    </location>
</feature>
<keyword evidence="1" id="KW-0812">Transmembrane</keyword>
<evidence type="ECO:0000313" key="3">
    <source>
        <dbReference type="EMBL" id="MBB3187610.1"/>
    </source>
</evidence>
<dbReference type="Pfam" id="PF04773">
    <property type="entry name" value="FecR"/>
    <property type="match status" value="1"/>
</dbReference>
<dbReference type="Gene3D" id="2.60.120.1440">
    <property type="match status" value="1"/>
</dbReference>
<dbReference type="PIRSF" id="PIRSF018266">
    <property type="entry name" value="FecR"/>
    <property type="match status" value="1"/>
</dbReference>
<proteinExistence type="predicted"/>
<dbReference type="Gene3D" id="3.55.50.30">
    <property type="match status" value="1"/>
</dbReference>
<accession>A0A7W5H2C5</accession>